<dbReference type="Pfam" id="PF08238">
    <property type="entry name" value="Sel1"/>
    <property type="match status" value="3"/>
</dbReference>
<keyword evidence="1" id="KW-0175">Coiled coil</keyword>
<accession>A0ABN6GEB0</accession>
<dbReference type="PANTHER" id="PTHR43628">
    <property type="entry name" value="ACTIVATOR OF C KINASE PROTEIN 1-RELATED"/>
    <property type="match status" value="1"/>
</dbReference>
<feature type="coiled-coil region" evidence="1">
    <location>
        <begin position="63"/>
        <end position="115"/>
    </location>
</feature>
<dbReference type="EMBL" id="AP024563">
    <property type="protein sequence ID" value="BCU08302.1"/>
    <property type="molecule type" value="Genomic_DNA"/>
</dbReference>
<dbReference type="InterPro" id="IPR052945">
    <property type="entry name" value="Mitotic_Regulator"/>
</dbReference>
<dbReference type="SUPFAM" id="SSF81901">
    <property type="entry name" value="HCP-like"/>
    <property type="match status" value="1"/>
</dbReference>
<evidence type="ECO:0000313" key="2">
    <source>
        <dbReference type="EMBL" id="BCU08302.1"/>
    </source>
</evidence>
<proteinExistence type="predicted"/>
<dbReference type="InterPro" id="IPR011990">
    <property type="entry name" value="TPR-like_helical_dom_sf"/>
</dbReference>
<dbReference type="Gene3D" id="1.25.40.10">
    <property type="entry name" value="Tetratricopeptide repeat domain"/>
    <property type="match status" value="1"/>
</dbReference>
<gene>
    <name evidence="2" type="ORF">Atep_29790</name>
</gene>
<evidence type="ECO:0000313" key="3">
    <source>
        <dbReference type="Proteomes" id="UP000680679"/>
    </source>
</evidence>
<name>A0ABN6GEB0_9GAMM</name>
<evidence type="ECO:0000256" key="1">
    <source>
        <dbReference type="SAM" id="Coils"/>
    </source>
</evidence>
<dbReference type="PANTHER" id="PTHR43628:SF1">
    <property type="entry name" value="CHITIN SYNTHASE REGULATORY FACTOR 2-RELATED"/>
    <property type="match status" value="1"/>
</dbReference>
<dbReference type="SMART" id="SM00671">
    <property type="entry name" value="SEL1"/>
    <property type="match status" value="4"/>
</dbReference>
<reference evidence="2 3" key="1">
    <citation type="submission" date="2021-04" db="EMBL/GenBank/DDBJ databases">
        <title>Complete genome sequencing of Allochromatium tepidum strain NZ.</title>
        <authorList>
            <person name="Tsukatani Y."/>
            <person name="Mori H."/>
        </authorList>
    </citation>
    <scope>NUCLEOTIDE SEQUENCE [LARGE SCALE GENOMIC DNA]</scope>
    <source>
        <strain evidence="2 3">NZ</strain>
    </source>
</reference>
<dbReference type="InterPro" id="IPR006597">
    <property type="entry name" value="Sel1-like"/>
</dbReference>
<evidence type="ECO:0008006" key="4">
    <source>
        <dbReference type="Google" id="ProtNLM"/>
    </source>
</evidence>
<sequence length="358" mass="42285">MVAQIRNTLTTHNLPVVDVIPVSARPREAALLEPLRQQLDAWNQSAREQRFAHRFKALFVRYQRGLERELRDARWQLHRANRLATLADGETRRDAEELQQVIQERTERIKTIDDQLTELRGRFFSELKRVGNIIAMSLQEPDEIEFLDSQTCYERGLEAKEQEDFTEAAKWFRRAAELGHAEALFEMARLALRSDSKEKYVEWIRRAAWAGDERAICEIYKFAINRIYPLEEYNETLRLILNQLADAGQTLAILLMGHLFSLKHNYDQAWDYYIKGAKAGDAASCYFLGEVCRLGKGRRKDIDKAREWYKKAVKLGHKQAEEKLKEMDSTQKPKTYLELERERFKYEYEKLFREAFRK</sequence>
<dbReference type="Proteomes" id="UP000680679">
    <property type="component" value="Chromosome"/>
</dbReference>
<keyword evidence="3" id="KW-1185">Reference proteome</keyword>
<organism evidence="2 3">
    <name type="scientific">Allochromatium tepidum</name>
    <dbReference type="NCBI Taxonomy" id="553982"/>
    <lineage>
        <taxon>Bacteria</taxon>
        <taxon>Pseudomonadati</taxon>
        <taxon>Pseudomonadota</taxon>
        <taxon>Gammaproteobacteria</taxon>
        <taxon>Chromatiales</taxon>
        <taxon>Chromatiaceae</taxon>
        <taxon>Allochromatium</taxon>
    </lineage>
</organism>
<protein>
    <recommendedName>
        <fullName evidence="4">Sel1 repeat family protein</fullName>
    </recommendedName>
</protein>